<dbReference type="RefSeq" id="WP_086030867.1">
    <property type="nucleotide sequence ID" value="NZ_LAPZ01000007.1"/>
</dbReference>
<dbReference type="InterPro" id="IPR025058">
    <property type="entry name" value="DUF3995"/>
</dbReference>
<feature type="transmembrane region" description="Helical" evidence="1">
    <location>
        <begin position="120"/>
        <end position="137"/>
    </location>
</feature>
<feature type="transmembrane region" description="Helical" evidence="1">
    <location>
        <begin position="77"/>
        <end position="100"/>
    </location>
</feature>
<organism evidence="2 3">
    <name type="scientific">Tenacibaculum holothuriorum</name>
    <dbReference type="NCBI Taxonomy" id="1635173"/>
    <lineage>
        <taxon>Bacteria</taxon>
        <taxon>Pseudomonadati</taxon>
        <taxon>Bacteroidota</taxon>
        <taxon>Flavobacteriia</taxon>
        <taxon>Flavobacteriales</taxon>
        <taxon>Flavobacteriaceae</taxon>
        <taxon>Tenacibaculum</taxon>
    </lineage>
</organism>
<keyword evidence="1" id="KW-1133">Transmembrane helix</keyword>
<dbReference type="InParanoid" id="A0A1Y2PBE7"/>
<dbReference type="EMBL" id="LAPZ01000007">
    <property type="protein sequence ID" value="OSY87803.1"/>
    <property type="molecule type" value="Genomic_DNA"/>
</dbReference>
<reference evidence="2 3" key="1">
    <citation type="submission" date="2015-03" db="EMBL/GenBank/DDBJ databases">
        <title>Genome sequence of Tenacibaculum sp. S2-2, isolated from intestinal microbiota of sea cucumber, Apostichopus japonicas.</title>
        <authorList>
            <person name="Shao Z."/>
            <person name="Wang L."/>
            <person name="Li X."/>
        </authorList>
    </citation>
    <scope>NUCLEOTIDE SEQUENCE [LARGE SCALE GENOMIC DNA]</scope>
    <source>
        <strain evidence="2 3">S2-2</strain>
    </source>
</reference>
<name>A0A1Y2PBE7_9FLAO</name>
<keyword evidence="3" id="KW-1185">Reference proteome</keyword>
<dbReference type="AlphaFoldDB" id="A0A1Y2PBE7"/>
<comment type="caution">
    <text evidence="2">The sequence shown here is derived from an EMBL/GenBank/DDBJ whole genome shotgun (WGS) entry which is preliminary data.</text>
</comment>
<dbReference type="Pfam" id="PF13160">
    <property type="entry name" value="DUF3995"/>
    <property type="match status" value="1"/>
</dbReference>
<feature type="transmembrane region" description="Helical" evidence="1">
    <location>
        <begin position="7"/>
        <end position="25"/>
    </location>
</feature>
<gene>
    <name evidence="2" type="ORF">WH52_10290</name>
</gene>
<evidence type="ECO:0000313" key="3">
    <source>
        <dbReference type="Proteomes" id="UP000194221"/>
    </source>
</evidence>
<accession>A0A1Y2PBE7</accession>
<feature type="transmembrane region" description="Helical" evidence="1">
    <location>
        <begin position="45"/>
        <end position="65"/>
    </location>
</feature>
<evidence type="ECO:0000256" key="1">
    <source>
        <dbReference type="SAM" id="Phobius"/>
    </source>
</evidence>
<keyword evidence="1" id="KW-0472">Membrane</keyword>
<protein>
    <recommendedName>
        <fullName evidence="4">DUF3995 domain-containing protein</fullName>
    </recommendedName>
</protein>
<dbReference type="Proteomes" id="UP000194221">
    <property type="component" value="Unassembled WGS sequence"/>
</dbReference>
<sequence>MIYFLGVISVLILFLISVIHFYWAFGGEWGICGVIPTKTNKDKVINPPIIATVFVGLFLVLFALLYAEKLQIISMKFLPIFILNYGVYIIASIFLLRAIGDFKYVGFFKKIKNTQFAKNDTMYFSPLCLFLGIVGMLI</sequence>
<evidence type="ECO:0000313" key="2">
    <source>
        <dbReference type="EMBL" id="OSY87803.1"/>
    </source>
</evidence>
<keyword evidence="1" id="KW-0812">Transmembrane</keyword>
<proteinExistence type="predicted"/>
<dbReference type="OrthoDB" id="8590912at2"/>
<dbReference type="STRING" id="1635173.WH52_10290"/>
<evidence type="ECO:0008006" key="4">
    <source>
        <dbReference type="Google" id="ProtNLM"/>
    </source>
</evidence>